<proteinExistence type="predicted"/>
<organism evidence="2 3">
    <name type="scientific">Parascedosporium putredinis</name>
    <dbReference type="NCBI Taxonomy" id="1442378"/>
    <lineage>
        <taxon>Eukaryota</taxon>
        <taxon>Fungi</taxon>
        <taxon>Dikarya</taxon>
        <taxon>Ascomycota</taxon>
        <taxon>Pezizomycotina</taxon>
        <taxon>Sordariomycetes</taxon>
        <taxon>Hypocreomycetidae</taxon>
        <taxon>Microascales</taxon>
        <taxon>Microascaceae</taxon>
        <taxon>Parascedosporium</taxon>
    </lineage>
</organism>
<comment type="caution">
    <text evidence="2">The sequence shown here is derived from an EMBL/GenBank/DDBJ whole genome shotgun (WGS) entry which is preliminary data.</text>
</comment>
<accession>A0A9P1MBC6</accession>
<dbReference type="AlphaFoldDB" id="A0A9P1MBC6"/>
<protein>
    <submittedName>
        <fullName evidence="2">Uncharacterized protein</fullName>
    </submittedName>
</protein>
<sequence length="409" mass="45337">MDDRLSALEAMREELGNQRLQELPLEDQPRHAIMAGQFEDSDAAAVRGLDDLGDHGSMPATLKIIACSWSFLVEMGCRRKRGKAKSRSAERWSSRCYIREYLQKDAARLEDKKPASNDQFAPLVANLYSRHKSPTPTANSNEKREVVLFQIPANLHVSELKRSPCQVIGLVRNERETRFEIKLESGNSKSHNILDLLARQRKDQVCSLNFRTQDNEIVHYILTFESMAGASFFVFSLDNFGDATRAKLNERLKRFDLTEAGFPAVEQEADGSAKDNMKPLDVGMPGYRTFTPVLSKNTASLLGGLELGSGTSGLGQDTRRDKSDRLTYSVEKLKSLESGAIESSSNVKAVCSQIRSPTPIRDAEASSPLAYPAPDASAGPGVDRGLDEAERIRKQMMAQVKWLTGQGPK</sequence>
<gene>
    <name evidence="2" type="ORF">PPNO1_LOCUS5120</name>
</gene>
<evidence type="ECO:0000313" key="2">
    <source>
        <dbReference type="EMBL" id="CAI4215409.1"/>
    </source>
</evidence>
<name>A0A9P1MBC6_9PEZI</name>
<evidence type="ECO:0000256" key="1">
    <source>
        <dbReference type="SAM" id="MobiDB-lite"/>
    </source>
</evidence>
<keyword evidence="3" id="KW-1185">Reference proteome</keyword>
<dbReference type="Proteomes" id="UP000838763">
    <property type="component" value="Unassembled WGS sequence"/>
</dbReference>
<feature type="region of interest" description="Disordered" evidence="1">
    <location>
        <begin position="360"/>
        <end position="385"/>
    </location>
</feature>
<dbReference type="EMBL" id="CALLCH030000012">
    <property type="protein sequence ID" value="CAI4215409.1"/>
    <property type="molecule type" value="Genomic_DNA"/>
</dbReference>
<reference evidence="2" key="1">
    <citation type="submission" date="2022-11" db="EMBL/GenBank/DDBJ databases">
        <authorList>
            <person name="Scott C."/>
            <person name="Bruce N."/>
        </authorList>
    </citation>
    <scope>NUCLEOTIDE SEQUENCE</scope>
</reference>
<evidence type="ECO:0000313" key="3">
    <source>
        <dbReference type="Proteomes" id="UP000838763"/>
    </source>
</evidence>